<feature type="domain" description="N-acetyltransferase" evidence="2">
    <location>
        <begin position="9"/>
        <end position="97"/>
    </location>
</feature>
<dbReference type="RefSeq" id="WP_136384720.1">
    <property type="nucleotide sequence ID" value="NZ_SSOD01000006.1"/>
</dbReference>
<accession>A0A4S4APM1</accession>
<evidence type="ECO:0000313" key="4">
    <source>
        <dbReference type="Proteomes" id="UP000307956"/>
    </source>
</evidence>
<feature type="compositionally biased region" description="Basic and acidic residues" evidence="1">
    <location>
        <begin position="88"/>
        <end position="100"/>
    </location>
</feature>
<dbReference type="OrthoDB" id="9800945at2"/>
<dbReference type="SUPFAM" id="SSF55729">
    <property type="entry name" value="Acyl-CoA N-acyltransferases (Nat)"/>
    <property type="match status" value="1"/>
</dbReference>
<keyword evidence="3" id="KW-0808">Transferase</keyword>
<gene>
    <name evidence="3" type="ORF">E6O51_09345</name>
</gene>
<dbReference type="InterPro" id="IPR016181">
    <property type="entry name" value="Acyl_CoA_acyltransferase"/>
</dbReference>
<dbReference type="PROSITE" id="PS51729">
    <property type="entry name" value="GNAT_YJDJ"/>
    <property type="match status" value="1"/>
</dbReference>
<dbReference type="InterPro" id="IPR031165">
    <property type="entry name" value="GNAT_YJDJ"/>
</dbReference>
<dbReference type="Gene3D" id="3.40.630.30">
    <property type="match status" value="1"/>
</dbReference>
<dbReference type="AlphaFoldDB" id="A0A4S4APM1"/>
<reference evidence="3 4" key="1">
    <citation type="submission" date="2019-04" db="EMBL/GenBank/DDBJ databases">
        <title>Azoarcus rhizosphaerae sp. nov. isolated from rhizosphere of Ficus religiosa.</title>
        <authorList>
            <person name="Lin S.-Y."/>
            <person name="Hameed A."/>
            <person name="Hsu Y.-H."/>
            <person name="Young C.-C."/>
        </authorList>
    </citation>
    <scope>NUCLEOTIDE SEQUENCE [LARGE SCALE GENOMIC DNA]</scope>
    <source>
        <strain evidence="3 4">CC-YHH848</strain>
    </source>
</reference>
<proteinExistence type="predicted"/>
<dbReference type="Proteomes" id="UP000307956">
    <property type="component" value="Unassembled WGS sequence"/>
</dbReference>
<dbReference type="Pfam" id="PF14542">
    <property type="entry name" value="Acetyltransf_CG"/>
    <property type="match status" value="1"/>
</dbReference>
<sequence>MADIEITREDSPTRGRCVGRIAGIEGEAELTFSKAGPELLIADHTGVPDTMRETGAGTRLAQRLVDDARAGGYRILALCPFVRAQTQRHPEAGRGADPLRRLRGGW</sequence>
<organism evidence="3 4">
    <name type="scientific">Pseudothauera rhizosphaerae</name>
    <dbReference type="NCBI Taxonomy" id="2565932"/>
    <lineage>
        <taxon>Bacteria</taxon>
        <taxon>Pseudomonadati</taxon>
        <taxon>Pseudomonadota</taxon>
        <taxon>Betaproteobacteria</taxon>
        <taxon>Rhodocyclales</taxon>
        <taxon>Zoogloeaceae</taxon>
        <taxon>Pseudothauera</taxon>
    </lineage>
</organism>
<protein>
    <submittedName>
        <fullName evidence="3">N-acetyltransferase</fullName>
    </submittedName>
</protein>
<name>A0A4S4APM1_9RHOO</name>
<comment type="caution">
    <text evidence="3">The sequence shown here is derived from an EMBL/GenBank/DDBJ whole genome shotgun (WGS) entry which is preliminary data.</text>
</comment>
<feature type="region of interest" description="Disordered" evidence="1">
    <location>
        <begin position="87"/>
        <end position="106"/>
    </location>
</feature>
<keyword evidence="4" id="KW-1185">Reference proteome</keyword>
<evidence type="ECO:0000259" key="2">
    <source>
        <dbReference type="PROSITE" id="PS51729"/>
    </source>
</evidence>
<evidence type="ECO:0000256" key="1">
    <source>
        <dbReference type="SAM" id="MobiDB-lite"/>
    </source>
</evidence>
<dbReference type="GO" id="GO:0016740">
    <property type="term" value="F:transferase activity"/>
    <property type="evidence" value="ECO:0007669"/>
    <property type="project" value="UniProtKB-KW"/>
</dbReference>
<evidence type="ECO:0000313" key="3">
    <source>
        <dbReference type="EMBL" id="THF61646.1"/>
    </source>
</evidence>
<dbReference type="EMBL" id="SSOD01000006">
    <property type="protein sequence ID" value="THF61646.1"/>
    <property type="molecule type" value="Genomic_DNA"/>
</dbReference>